<accession>A0A4P2QX87</accession>
<evidence type="ECO:0000256" key="1">
    <source>
        <dbReference type="SAM" id="MobiDB-lite"/>
    </source>
</evidence>
<feature type="region of interest" description="Disordered" evidence="1">
    <location>
        <begin position="18"/>
        <end position="99"/>
    </location>
</feature>
<dbReference type="AlphaFoldDB" id="A0A4P2QX87"/>
<gene>
    <name evidence="2" type="ORF">SOCE836_073220</name>
</gene>
<evidence type="ECO:0000313" key="3">
    <source>
        <dbReference type="Proteomes" id="UP000295497"/>
    </source>
</evidence>
<dbReference type="EMBL" id="CP012672">
    <property type="protein sequence ID" value="AUX35134.1"/>
    <property type="molecule type" value="Genomic_DNA"/>
</dbReference>
<organism evidence="2 3">
    <name type="scientific">Sorangium cellulosum</name>
    <name type="common">Polyangium cellulosum</name>
    <dbReference type="NCBI Taxonomy" id="56"/>
    <lineage>
        <taxon>Bacteria</taxon>
        <taxon>Pseudomonadati</taxon>
        <taxon>Myxococcota</taxon>
        <taxon>Polyangia</taxon>
        <taxon>Polyangiales</taxon>
        <taxon>Polyangiaceae</taxon>
        <taxon>Sorangium</taxon>
    </lineage>
</organism>
<reference evidence="2 3" key="1">
    <citation type="submission" date="2015-09" db="EMBL/GenBank/DDBJ databases">
        <title>Sorangium comparison.</title>
        <authorList>
            <person name="Zaburannyi N."/>
            <person name="Bunk B."/>
            <person name="Overmann J."/>
            <person name="Mueller R."/>
        </authorList>
    </citation>
    <scope>NUCLEOTIDE SEQUENCE [LARGE SCALE GENOMIC DNA]</scope>
    <source>
        <strain evidence="2 3">So ce836</strain>
    </source>
</reference>
<evidence type="ECO:0000313" key="2">
    <source>
        <dbReference type="EMBL" id="AUX35134.1"/>
    </source>
</evidence>
<dbReference type="RefSeq" id="WP_129578211.1">
    <property type="nucleotide sequence ID" value="NZ_CP012672.1"/>
</dbReference>
<feature type="compositionally biased region" description="Low complexity" evidence="1">
    <location>
        <begin position="18"/>
        <end position="87"/>
    </location>
</feature>
<name>A0A4P2QX87_SORCE</name>
<dbReference type="PROSITE" id="PS51257">
    <property type="entry name" value="PROKAR_LIPOPROTEIN"/>
    <property type="match status" value="1"/>
</dbReference>
<sequence>MMKQVVAGALAVIAGCAAPTPAPDARPAESARPSSAAAAPPASATAAASALASSGAAPAPQPEDAGAPAPPLDGGARAADEAAATDGAPPPGAPPAASADTTAIATNKILPPLESEELTARARALFDAIVKNEPALADPFWFPKEPFIPLKDVKDPGKYWDNLHAAYANDVKAMHRKRKSWEGARFVGFEVGSRPKWVPPGDEVNKIGYYRSFHGKLKYELDGKPASVDVHTIISWQGRWYITHLGDFKKR</sequence>
<protein>
    <submittedName>
        <fullName evidence="2">Uncharacterized protein</fullName>
    </submittedName>
</protein>
<dbReference type="Proteomes" id="UP000295497">
    <property type="component" value="Chromosome"/>
</dbReference>
<proteinExistence type="predicted"/>